<dbReference type="Gene3D" id="3.20.20.300">
    <property type="entry name" value="Glycoside hydrolase, family 3, N-terminal domain"/>
    <property type="match status" value="1"/>
</dbReference>
<dbReference type="AlphaFoldDB" id="A0A511KHC3"/>
<dbReference type="GO" id="GO:0005975">
    <property type="term" value="P:carbohydrate metabolic process"/>
    <property type="evidence" value="ECO:0007669"/>
    <property type="project" value="InterPro"/>
</dbReference>
<proteinExistence type="inferred from homology"/>
<comment type="caution">
    <text evidence="7">The sequence shown here is derived from an EMBL/GenBank/DDBJ whole genome shotgun (WGS) entry which is preliminary data.</text>
</comment>
<feature type="compositionally biased region" description="Basic and acidic residues" evidence="6">
    <location>
        <begin position="205"/>
        <end position="215"/>
    </location>
</feature>
<accession>A0A511KHC3</accession>
<dbReference type="InterPro" id="IPR017853">
    <property type="entry name" value="GH"/>
</dbReference>
<evidence type="ECO:0000256" key="6">
    <source>
        <dbReference type="SAM" id="MobiDB-lite"/>
    </source>
</evidence>
<protein>
    <recommendedName>
        <fullName evidence="3">beta-glucosidase</fullName>
        <ecNumber evidence="3">3.2.1.21</ecNumber>
    </recommendedName>
</protein>
<evidence type="ECO:0000313" key="8">
    <source>
        <dbReference type="Proteomes" id="UP000321518"/>
    </source>
</evidence>
<comment type="similarity">
    <text evidence="2">Belongs to the glycosyl hydrolase 3 family.</text>
</comment>
<comment type="catalytic activity">
    <reaction evidence="1">
        <text>Hydrolysis of terminal, non-reducing beta-D-glucosyl residues with release of beta-D-glucose.</text>
        <dbReference type="EC" id="3.2.1.21"/>
    </reaction>
</comment>
<dbReference type="InterPro" id="IPR050288">
    <property type="entry name" value="Cellulose_deg_GH3"/>
</dbReference>
<evidence type="ECO:0000256" key="2">
    <source>
        <dbReference type="ARBA" id="ARBA00005336"/>
    </source>
</evidence>
<dbReference type="PANTHER" id="PTHR42715">
    <property type="entry name" value="BETA-GLUCOSIDASE"/>
    <property type="match status" value="1"/>
</dbReference>
<dbReference type="SUPFAM" id="SSF51445">
    <property type="entry name" value="(Trans)glycosidases"/>
    <property type="match status" value="1"/>
</dbReference>
<keyword evidence="4 7" id="KW-0378">Hydrolase</keyword>
<dbReference type="GO" id="GO:0008422">
    <property type="term" value="F:beta-glucosidase activity"/>
    <property type="evidence" value="ECO:0007669"/>
    <property type="project" value="UniProtKB-EC"/>
</dbReference>
<evidence type="ECO:0000256" key="4">
    <source>
        <dbReference type="ARBA" id="ARBA00022801"/>
    </source>
</evidence>
<reference evidence="7 8" key="1">
    <citation type="submission" date="2019-07" db="EMBL/GenBank/DDBJ databases">
        <title>Rhodotorula toruloides NBRC10032 genome sequencing.</title>
        <authorList>
            <person name="Shida Y."/>
            <person name="Takaku H."/>
            <person name="Ogasawara W."/>
            <person name="Mori K."/>
        </authorList>
    </citation>
    <scope>NUCLEOTIDE SEQUENCE [LARGE SCALE GENOMIC DNA]</scope>
    <source>
        <strain evidence="7 8">NBRC10032</strain>
    </source>
</reference>
<dbReference type="InterPro" id="IPR036881">
    <property type="entry name" value="Glyco_hydro_3_C_sf"/>
</dbReference>
<evidence type="ECO:0000256" key="1">
    <source>
        <dbReference type="ARBA" id="ARBA00000448"/>
    </source>
</evidence>
<dbReference type="PANTHER" id="PTHR42715:SF10">
    <property type="entry name" value="BETA-GLUCOSIDASE"/>
    <property type="match status" value="1"/>
</dbReference>
<feature type="region of interest" description="Disordered" evidence="6">
    <location>
        <begin position="189"/>
        <end position="219"/>
    </location>
</feature>
<dbReference type="InterPro" id="IPR036962">
    <property type="entry name" value="Glyco_hydro_3_N_sf"/>
</dbReference>
<dbReference type="OrthoDB" id="416222at2759"/>
<dbReference type="Gene3D" id="3.40.50.1700">
    <property type="entry name" value="Glycoside hydrolase family 3 C-terminal domain"/>
    <property type="match status" value="1"/>
</dbReference>
<evidence type="ECO:0000256" key="3">
    <source>
        <dbReference type="ARBA" id="ARBA00012744"/>
    </source>
</evidence>
<organism evidence="7 8">
    <name type="scientific">Rhodotorula toruloides</name>
    <name type="common">Yeast</name>
    <name type="synonym">Rhodosporidium toruloides</name>
    <dbReference type="NCBI Taxonomy" id="5286"/>
    <lineage>
        <taxon>Eukaryota</taxon>
        <taxon>Fungi</taxon>
        <taxon>Dikarya</taxon>
        <taxon>Basidiomycota</taxon>
        <taxon>Pucciniomycotina</taxon>
        <taxon>Microbotryomycetes</taxon>
        <taxon>Sporidiobolales</taxon>
        <taxon>Sporidiobolaceae</taxon>
        <taxon>Rhodotorula</taxon>
    </lineage>
</organism>
<gene>
    <name evidence="7" type="ORF">Rt10032_c07g3342</name>
</gene>
<evidence type="ECO:0000313" key="7">
    <source>
        <dbReference type="EMBL" id="GEM09325.1"/>
    </source>
</evidence>
<dbReference type="EC" id="3.2.1.21" evidence="3"/>
<dbReference type="EMBL" id="BJWK01000007">
    <property type="protein sequence ID" value="GEM09325.1"/>
    <property type="molecule type" value="Genomic_DNA"/>
</dbReference>
<evidence type="ECO:0000256" key="5">
    <source>
        <dbReference type="ARBA" id="ARBA00023295"/>
    </source>
</evidence>
<dbReference type="Proteomes" id="UP000321518">
    <property type="component" value="Unassembled WGS sequence"/>
</dbReference>
<keyword evidence="5" id="KW-0326">Glycosidase</keyword>
<sequence length="256" mass="27718">MMSAYNKLNGTLASESRHALVDLLKVEVRPRSILRFSGSFKLTRTTRLGSSTRTVVLSVTGELIEAAKNGLDFVEGAAPASSIWGAALGAAIQNGSLPKDIIDGKIVRMLRPYCALDQQKLPPVNIKRKILNKKSTQTVLDIAKESIMLLKNARTKKDKRGLPLEEPTDILIVGPQAVPGPYDITSNLLHPPSSPSQPTITTVRSRTDSDPEARLHPTLSTRLPASPSAWTIPKGTYKINVGTGSTTLPLTQTFVY</sequence>
<name>A0A511KHC3_RHOTO</name>